<dbReference type="SUPFAM" id="SSF53474">
    <property type="entry name" value="alpha/beta-Hydrolases"/>
    <property type="match status" value="1"/>
</dbReference>
<dbReference type="PANTHER" id="PTHR48081:SF8">
    <property type="entry name" value="ALPHA_BETA HYDROLASE FOLD-3 DOMAIN-CONTAINING PROTEIN-RELATED"/>
    <property type="match status" value="1"/>
</dbReference>
<dbReference type="InterPro" id="IPR013094">
    <property type="entry name" value="AB_hydrolase_3"/>
</dbReference>
<dbReference type="AlphaFoldDB" id="A0A0N8H8V0"/>
<dbReference type="OrthoDB" id="408631at2759"/>
<name>A0A0N8H8V0_9HYPO</name>
<protein>
    <recommendedName>
        <fullName evidence="2">Alpha/beta hydrolase fold-3 domain-containing protein</fullName>
    </recommendedName>
</protein>
<dbReference type="InterPro" id="IPR050300">
    <property type="entry name" value="GDXG_lipolytic_enzyme"/>
</dbReference>
<evidence type="ECO:0000259" key="2">
    <source>
        <dbReference type="Pfam" id="PF07859"/>
    </source>
</evidence>
<gene>
    <name evidence="3" type="ORF">AK830_g922</name>
</gene>
<reference evidence="3 4" key="1">
    <citation type="submission" date="2015-09" db="EMBL/GenBank/DDBJ databases">
        <title>Draft genome of a European isolate of the apple canker pathogen Neonectria ditissima.</title>
        <authorList>
            <person name="Gomez-Cortecero A."/>
            <person name="Harrison R.J."/>
            <person name="Armitage A.D."/>
        </authorList>
    </citation>
    <scope>NUCLEOTIDE SEQUENCE [LARGE SCALE GENOMIC DNA]</scope>
    <source>
        <strain evidence="3 4">R09/05</strain>
    </source>
</reference>
<dbReference type="GO" id="GO:0016787">
    <property type="term" value="F:hydrolase activity"/>
    <property type="evidence" value="ECO:0007669"/>
    <property type="project" value="UniProtKB-KW"/>
</dbReference>
<comment type="caution">
    <text evidence="3">The sequence shown here is derived from an EMBL/GenBank/DDBJ whole genome shotgun (WGS) entry which is preliminary data.</text>
</comment>
<sequence>MATYRFDPEYLQALGPRATGDKPPLFKTALEIREFTDPILTQVLGAIPYPSDIKETVFTVRSHDGVDIQVTRFASETTLAASNPTPAVVYAHGGGLIASSVTIFAPQIARHAHDSRLPYFAVGYRLAPENPAPCAAEDCYAAAQFVSEHAAEFNVDPAKIAVHGDSAGGGVAAGAALIARDRRLSPPLAKQILVYPMLDDRTELPADDPILEFLSWQSNDNVLAWNAYVGEDKRGKPDADISPYAVPARATSLRGLPPTYIDVGTLDLFRDEDIAYAARLAKDYVEVEFHLWPGLPHGFDGVAGTSWYNTSQDSRLNAIRRIGI</sequence>
<feature type="domain" description="Alpha/beta hydrolase fold-3" evidence="2">
    <location>
        <begin position="88"/>
        <end position="299"/>
    </location>
</feature>
<accession>A0A0N8H8V0</accession>
<evidence type="ECO:0000313" key="3">
    <source>
        <dbReference type="EMBL" id="KPM45588.1"/>
    </source>
</evidence>
<organism evidence="3 4">
    <name type="scientific">Neonectria ditissima</name>
    <dbReference type="NCBI Taxonomy" id="78410"/>
    <lineage>
        <taxon>Eukaryota</taxon>
        <taxon>Fungi</taxon>
        <taxon>Dikarya</taxon>
        <taxon>Ascomycota</taxon>
        <taxon>Pezizomycotina</taxon>
        <taxon>Sordariomycetes</taxon>
        <taxon>Hypocreomycetidae</taxon>
        <taxon>Hypocreales</taxon>
        <taxon>Nectriaceae</taxon>
        <taxon>Neonectria</taxon>
    </lineage>
</organism>
<keyword evidence="1" id="KW-0378">Hydrolase</keyword>
<dbReference type="Pfam" id="PF07859">
    <property type="entry name" value="Abhydrolase_3"/>
    <property type="match status" value="1"/>
</dbReference>
<keyword evidence="4" id="KW-1185">Reference proteome</keyword>
<dbReference type="PANTHER" id="PTHR48081">
    <property type="entry name" value="AB HYDROLASE SUPERFAMILY PROTEIN C4A8.06C"/>
    <property type="match status" value="1"/>
</dbReference>
<proteinExistence type="predicted"/>
<evidence type="ECO:0000313" key="4">
    <source>
        <dbReference type="Proteomes" id="UP000050424"/>
    </source>
</evidence>
<dbReference type="InterPro" id="IPR029058">
    <property type="entry name" value="AB_hydrolase_fold"/>
</dbReference>
<dbReference type="Proteomes" id="UP000050424">
    <property type="component" value="Unassembled WGS sequence"/>
</dbReference>
<dbReference type="EMBL" id="LKCW01000006">
    <property type="protein sequence ID" value="KPM45588.1"/>
    <property type="molecule type" value="Genomic_DNA"/>
</dbReference>
<dbReference type="STRING" id="78410.A0A0N8H8V0"/>
<evidence type="ECO:0000256" key="1">
    <source>
        <dbReference type="ARBA" id="ARBA00022801"/>
    </source>
</evidence>
<dbReference type="Gene3D" id="3.40.50.1820">
    <property type="entry name" value="alpha/beta hydrolase"/>
    <property type="match status" value="1"/>
</dbReference>